<dbReference type="PANTHER" id="PTHR24159">
    <property type="match status" value="1"/>
</dbReference>
<reference evidence="1 2" key="1">
    <citation type="submission" date="2024-04" db="EMBL/GenBank/DDBJ databases">
        <title>Tritrichomonas musculus Genome.</title>
        <authorList>
            <person name="Alves-Ferreira E."/>
            <person name="Grigg M."/>
            <person name="Lorenzi H."/>
            <person name="Galac M."/>
        </authorList>
    </citation>
    <scope>NUCLEOTIDE SEQUENCE [LARGE SCALE GENOMIC DNA]</scope>
    <source>
        <strain evidence="1 2">EAF2021</strain>
    </source>
</reference>
<dbReference type="EMBL" id="JAPFFF010000010">
    <property type="protein sequence ID" value="KAK8881292.1"/>
    <property type="molecule type" value="Genomic_DNA"/>
</dbReference>
<dbReference type="SUPFAM" id="SSF48403">
    <property type="entry name" value="Ankyrin repeat"/>
    <property type="match status" value="1"/>
</dbReference>
<evidence type="ECO:0008006" key="3">
    <source>
        <dbReference type="Google" id="ProtNLM"/>
    </source>
</evidence>
<evidence type="ECO:0000313" key="1">
    <source>
        <dbReference type="EMBL" id="KAK8881292.1"/>
    </source>
</evidence>
<dbReference type="PANTHER" id="PTHR24159:SF5">
    <property type="entry name" value="ANK_REP_REGION DOMAIN-CONTAINING PROTEIN"/>
    <property type="match status" value="1"/>
</dbReference>
<protein>
    <recommendedName>
        <fullName evidence="3">DUF3447 domain-containing protein</fullName>
    </recommendedName>
</protein>
<evidence type="ECO:0000313" key="2">
    <source>
        <dbReference type="Proteomes" id="UP001470230"/>
    </source>
</evidence>
<dbReference type="Proteomes" id="UP001470230">
    <property type="component" value="Unassembled WGS sequence"/>
</dbReference>
<name>A0ABR2JRD0_9EUKA</name>
<gene>
    <name evidence="1" type="ORF">M9Y10_004027</name>
</gene>
<proteinExistence type="predicted"/>
<comment type="caution">
    <text evidence="1">The sequence shown here is derived from an EMBL/GenBank/DDBJ whole genome shotgun (WGS) entry which is preliminary data.</text>
</comment>
<accession>A0ABR2JRD0</accession>
<organism evidence="1 2">
    <name type="scientific">Tritrichomonas musculus</name>
    <dbReference type="NCBI Taxonomy" id="1915356"/>
    <lineage>
        <taxon>Eukaryota</taxon>
        <taxon>Metamonada</taxon>
        <taxon>Parabasalia</taxon>
        <taxon>Tritrichomonadida</taxon>
        <taxon>Tritrichomonadidae</taxon>
        <taxon>Tritrichomonas</taxon>
    </lineage>
</organism>
<keyword evidence="2" id="KW-1185">Reference proteome</keyword>
<dbReference type="InterPro" id="IPR036770">
    <property type="entry name" value="Ankyrin_rpt-contain_sf"/>
</dbReference>
<sequence>MQSMQFFREFTGKMKEAQSKLLEFLENTKVQEVDFQRLIQYLNNSKIPENKQEFKCLLHLISKISNNHHRSNGFIQKIEQILKHFAQDIQKYFTSFDIFNIFKGNKVILLFIFTEKIATPDMRIINYLTKEKYLNRNYFKYFYNEFKSLYTKDFYNQYNLKDFELPPNSENQKEIGESNTEFLEFLKTDDLIKFKEYVTNYNYSINKPIKFSIFESNPFLLKFNAISLIEYVSFYGGIEILKYLVSKNCKLTQSLWLFGIHSNNIEIIQYLEENSIKPPSGNYNKCLIEAIKCHHINIMNYIKEKYIQNDQKISVFSIAKDLRYYNFFSLSEKVDKIESFNDVEQQFYTCQDKITNIFYEFCKFDYVPIVEFLLMNEKFDLNEPRILF</sequence>